<evidence type="ECO:0000256" key="5">
    <source>
        <dbReference type="ARBA" id="ARBA00023136"/>
    </source>
</evidence>
<keyword evidence="4 6" id="KW-1133">Transmembrane helix</keyword>
<reference evidence="8" key="1">
    <citation type="submission" date="2019-06" db="EMBL/GenBank/DDBJ databases">
        <title>Whole-Genome Sequence of Bradyrhizobium sp. 3 Strain 65S1MB.</title>
        <authorList>
            <person name="Bromfield E.S.P."/>
            <person name="Cloutier S."/>
            <person name="Nguyen H.D.T."/>
        </authorList>
    </citation>
    <scope>NUCLEOTIDE SEQUENCE [LARGE SCALE GENOMIC DNA]</scope>
    <source>
        <strain evidence="8">65S1MB</strain>
    </source>
</reference>
<evidence type="ECO:0000256" key="4">
    <source>
        <dbReference type="ARBA" id="ARBA00022989"/>
    </source>
</evidence>
<evidence type="ECO:0000256" key="6">
    <source>
        <dbReference type="SAM" id="Phobius"/>
    </source>
</evidence>
<name>A0ABX5W4F9_9BRAD</name>
<feature type="transmembrane region" description="Helical" evidence="6">
    <location>
        <begin position="98"/>
        <end position="119"/>
    </location>
</feature>
<feature type="transmembrane region" description="Helical" evidence="6">
    <location>
        <begin position="172"/>
        <end position="193"/>
    </location>
</feature>
<feature type="transmembrane region" description="Helical" evidence="6">
    <location>
        <begin position="20"/>
        <end position="40"/>
    </location>
</feature>
<dbReference type="Pfam" id="PF02653">
    <property type="entry name" value="BPD_transp_2"/>
    <property type="match status" value="1"/>
</dbReference>
<dbReference type="Proteomes" id="UP000319298">
    <property type="component" value="Chromosome"/>
</dbReference>
<dbReference type="PANTHER" id="PTHR30482:SF17">
    <property type="entry name" value="ABC TRANSPORTER ATP-BINDING PROTEIN"/>
    <property type="match status" value="1"/>
</dbReference>
<dbReference type="CDD" id="cd06581">
    <property type="entry name" value="TM_PBP1_LivM_like"/>
    <property type="match status" value="1"/>
</dbReference>
<reference evidence="7 8" key="2">
    <citation type="journal article" date="2020" name="Int. J. Syst. Evol. Microbiol.">
        <title>Description and complete genome sequences of Bradyrhizobium symbiodeficiens sp. nov., a non-symbiotic bacterium associated with legumes native to Canada.</title>
        <authorList>
            <person name="Bromfield E.S.P."/>
            <person name="Cloutier S."/>
            <person name="Nguyen H.D.T."/>
        </authorList>
    </citation>
    <scope>NUCLEOTIDE SEQUENCE [LARGE SCALE GENOMIC DNA]</scope>
    <source>
        <strain evidence="7 8">65S1MB</strain>
    </source>
</reference>
<dbReference type="PANTHER" id="PTHR30482">
    <property type="entry name" value="HIGH-AFFINITY BRANCHED-CHAIN AMINO ACID TRANSPORT SYSTEM PERMEASE"/>
    <property type="match status" value="1"/>
</dbReference>
<proteinExistence type="predicted"/>
<dbReference type="EMBL" id="CP041090">
    <property type="protein sequence ID" value="QDF37490.1"/>
    <property type="molecule type" value="Genomic_DNA"/>
</dbReference>
<feature type="transmembrane region" description="Helical" evidence="6">
    <location>
        <begin position="126"/>
        <end position="145"/>
    </location>
</feature>
<comment type="subcellular location">
    <subcellularLocation>
        <location evidence="1">Cell membrane</location>
        <topology evidence="1">Multi-pass membrane protein</topology>
    </subcellularLocation>
</comment>
<evidence type="ECO:0000313" key="7">
    <source>
        <dbReference type="EMBL" id="QDF37490.1"/>
    </source>
</evidence>
<organism evidence="7 8">
    <name type="scientific">Bradyrhizobium symbiodeficiens</name>
    <dbReference type="NCBI Taxonomy" id="1404367"/>
    <lineage>
        <taxon>Bacteria</taxon>
        <taxon>Pseudomonadati</taxon>
        <taxon>Pseudomonadota</taxon>
        <taxon>Alphaproteobacteria</taxon>
        <taxon>Hyphomicrobiales</taxon>
        <taxon>Nitrobacteraceae</taxon>
        <taxon>Bradyrhizobium</taxon>
    </lineage>
</organism>
<keyword evidence="5 6" id="KW-0472">Membrane</keyword>
<feature type="transmembrane region" description="Helical" evidence="6">
    <location>
        <begin position="259"/>
        <end position="286"/>
    </location>
</feature>
<protein>
    <submittedName>
        <fullName evidence="7">Branched-chain amino acid ABC transporter permease</fullName>
    </submittedName>
</protein>
<evidence type="ECO:0000256" key="2">
    <source>
        <dbReference type="ARBA" id="ARBA00022475"/>
    </source>
</evidence>
<accession>A0ABX5W4F9</accession>
<keyword evidence="2" id="KW-1003">Cell membrane</keyword>
<evidence type="ECO:0000256" key="3">
    <source>
        <dbReference type="ARBA" id="ARBA00022692"/>
    </source>
</evidence>
<feature type="transmembrane region" description="Helical" evidence="6">
    <location>
        <begin position="225"/>
        <end position="244"/>
    </location>
</feature>
<evidence type="ECO:0000313" key="8">
    <source>
        <dbReference type="Proteomes" id="UP000319298"/>
    </source>
</evidence>
<dbReference type="InterPro" id="IPR001851">
    <property type="entry name" value="ABC_transp_permease"/>
</dbReference>
<feature type="transmembrane region" description="Helical" evidence="6">
    <location>
        <begin position="298"/>
        <end position="314"/>
    </location>
</feature>
<keyword evidence="8" id="KW-1185">Reference proteome</keyword>
<feature type="transmembrane region" description="Helical" evidence="6">
    <location>
        <begin position="52"/>
        <end position="78"/>
    </location>
</feature>
<sequence>MTDELSHSPASLPNARWSAAAPFLVISCVGAACFAVATIADPSTLRLFSEMLIYLTLAQLWNLLAGYAGLVSVGQQAFVGIGGYAFFYSTTTLGIHPLLGLAAGGLASLLAGAASTIFIFRLRGAYFAIGTWVMAEICLLTVAIIPELGGGSGMSLPAKIVRTLGATGEQRASAYFTLAALLATVTVTAIYLLMRSRIGLAMVAVRDSERAAEALGVNAARIKRMVYVGVAFATGFVGGLIFLMKLRMTPDAAFSVLDWTAYVLFIVVIGGVGRIEGPFIGTVIFFSLRAVLADYGPVYLVVLGCVAVVAMLFAPKGVCGLISRWVGFEVFPVRRRTPSTSQE</sequence>
<evidence type="ECO:0000256" key="1">
    <source>
        <dbReference type="ARBA" id="ARBA00004651"/>
    </source>
</evidence>
<gene>
    <name evidence="7" type="ORF">FJN17_07870</name>
</gene>
<dbReference type="InterPro" id="IPR043428">
    <property type="entry name" value="LivM-like"/>
</dbReference>
<keyword evidence="3 6" id="KW-0812">Transmembrane</keyword>
<dbReference type="RefSeq" id="WP_140478924.1">
    <property type="nucleotide sequence ID" value="NZ_CP041090.2"/>
</dbReference>